<dbReference type="AlphaFoldDB" id="A0A090QBJ9"/>
<reference evidence="2 3" key="1">
    <citation type="journal article" date="2014" name="Genome Announc.">
        <title>Draft Genome Sequences of Marine Flavobacterium Nonlabens Strains NR17, NR24, NR27, NR32, NR33, and Ara13.</title>
        <authorList>
            <person name="Nakanishi M."/>
            <person name="Meirelles P."/>
            <person name="Suzuki R."/>
            <person name="Takatani N."/>
            <person name="Mino S."/>
            <person name="Suda W."/>
            <person name="Oshima K."/>
            <person name="Hattori M."/>
            <person name="Ohkuma M."/>
            <person name="Hosokawa M."/>
            <person name="Miyashita K."/>
            <person name="Thompson F.L."/>
            <person name="Niwa A."/>
            <person name="Sawabe T."/>
            <person name="Sawabe T."/>
        </authorList>
    </citation>
    <scope>NUCLEOTIDE SEQUENCE [LARGE SCALE GENOMIC DNA]</scope>
    <source>
        <strain evidence="3">JCM19314</strain>
    </source>
</reference>
<evidence type="ECO:0000313" key="2">
    <source>
        <dbReference type="EMBL" id="GAL00346.1"/>
    </source>
</evidence>
<dbReference type="EMBL" id="BBMM01000005">
    <property type="protein sequence ID" value="GAL00346.1"/>
    <property type="molecule type" value="Genomic_DNA"/>
</dbReference>
<evidence type="ECO:0000256" key="1">
    <source>
        <dbReference type="SAM" id="Phobius"/>
    </source>
</evidence>
<protein>
    <submittedName>
        <fullName evidence="2">Uncharacterized protein</fullName>
    </submittedName>
</protein>
<gene>
    <name evidence="2" type="ORF">JCM19314_1954</name>
</gene>
<accession>A0A090QBJ9</accession>
<keyword evidence="1" id="KW-0812">Transmembrane</keyword>
<keyword evidence="1" id="KW-1133">Transmembrane helix</keyword>
<feature type="transmembrane region" description="Helical" evidence="1">
    <location>
        <begin position="28"/>
        <end position="46"/>
    </location>
</feature>
<dbReference type="Proteomes" id="UP000029226">
    <property type="component" value="Unassembled WGS sequence"/>
</dbReference>
<proteinExistence type="predicted"/>
<keyword evidence="1" id="KW-0472">Membrane</keyword>
<feature type="transmembrane region" description="Helical" evidence="1">
    <location>
        <begin position="135"/>
        <end position="158"/>
    </location>
</feature>
<sequence>MLKYLKSFDLFAEKRYFLLKEKQQSSGYLFLASMIIMIGLVILIYWDWESIDFFKIILIWVGIKSSFMIYQKLNYEEPRDIDAFIPINNVSLSWYDKSKNIFWIAVSTCIIGFFVYNAIQAWISEDFNPFEGLYYLLPFILIAVNAFTPPMPSIQIYFQGGAHLKFVMNSVIYYESKTDFQEIRLSKEMISMKSIHGKVDRLYQYNWNDDQLEQLKSFINKKAPHIEVLIID</sequence>
<evidence type="ECO:0000313" key="3">
    <source>
        <dbReference type="Proteomes" id="UP000029226"/>
    </source>
</evidence>
<name>A0A090QBJ9_NONUL</name>
<comment type="caution">
    <text evidence="2">The sequence shown here is derived from an EMBL/GenBank/DDBJ whole genome shotgun (WGS) entry which is preliminary data.</text>
</comment>
<organism evidence="2 3">
    <name type="scientific">Nonlabens ulvanivorans</name>
    <name type="common">Persicivirga ulvanivorans</name>
    <dbReference type="NCBI Taxonomy" id="906888"/>
    <lineage>
        <taxon>Bacteria</taxon>
        <taxon>Pseudomonadati</taxon>
        <taxon>Bacteroidota</taxon>
        <taxon>Flavobacteriia</taxon>
        <taxon>Flavobacteriales</taxon>
        <taxon>Flavobacteriaceae</taxon>
        <taxon>Nonlabens</taxon>
    </lineage>
</organism>
<feature type="transmembrane region" description="Helical" evidence="1">
    <location>
        <begin position="101"/>
        <end position="123"/>
    </location>
</feature>